<dbReference type="EMBL" id="WHWC01000003">
    <property type="protein sequence ID" value="KAG8386799.1"/>
    <property type="molecule type" value="Genomic_DNA"/>
</dbReference>
<dbReference type="PANTHER" id="PTHR33671">
    <property type="entry name" value="N-METHYLTRANSFERASE, PUTATIVE (DUF688)-RELATED"/>
    <property type="match status" value="1"/>
</dbReference>
<organism evidence="2 3">
    <name type="scientific">Buddleja alternifolia</name>
    <dbReference type="NCBI Taxonomy" id="168488"/>
    <lineage>
        <taxon>Eukaryota</taxon>
        <taxon>Viridiplantae</taxon>
        <taxon>Streptophyta</taxon>
        <taxon>Embryophyta</taxon>
        <taxon>Tracheophyta</taxon>
        <taxon>Spermatophyta</taxon>
        <taxon>Magnoliopsida</taxon>
        <taxon>eudicotyledons</taxon>
        <taxon>Gunneridae</taxon>
        <taxon>Pentapetalae</taxon>
        <taxon>asterids</taxon>
        <taxon>lamiids</taxon>
        <taxon>Lamiales</taxon>
        <taxon>Scrophulariaceae</taxon>
        <taxon>Buddlejeae</taxon>
        <taxon>Buddleja</taxon>
    </lineage>
</organism>
<feature type="region of interest" description="Disordered" evidence="1">
    <location>
        <begin position="204"/>
        <end position="226"/>
    </location>
</feature>
<feature type="compositionally biased region" description="Polar residues" evidence="1">
    <location>
        <begin position="204"/>
        <end position="213"/>
    </location>
</feature>
<dbReference type="InterPro" id="IPR007789">
    <property type="entry name" value="DUF688"/>
</dbReference>
<keyword evidence="3" id="KW-1185">Reference proteome</keyword>
<feature type="region of interest" description="Disordered" evidence="1">
    <location>
        <begin position="47"/>
        <end position="145"/>
    </location>
</feature>
<evidence type="ECO:0000313" key="2">
    <source>
        <dbReference type="EMBL" id="KAG8386799.1"/>
    </source>
</evidence>
<evidence type="ECO:0000313" key="3">
    <source>
        <dbReference type="Proteomes" id="UP000826271"/>
    </source>
</evidence>
<dbReference type="Proteomes" id="UP000826271">
    <property type="component" value="Unassembled WGS sequence"/>
</dbReference>
<gene>
    <name evidence="2" type="ORF">BUALT_Bualt03G0186400</name>
</gene>
<feature type="compositionally biased region" description="Polar residues" evidence="1">
    <location>
        <begin position="501"/>
        <end position="514"/>
    </location>
</feature>
<feature type="region of interest" description="Disordered" evidence="1">
    <location>
        <begin position="431"/>
        <end position="450"/>
    </location>
</feature>
<feature type="compositionally biased region" description="Basic and acidic residues" evidence="1">
    <location>
        <begin position="217"/>
        <end position="226"/>
    </location>
</feature>
<feature type="region of interest" description="Disordered" evidence="1">
    <location>
        <begin position="482"/>
        <end position="535"/>
    </location>
</feature>
<accession>A0AAV6XW59</accession>
<sequence length="596" mass="66973">MENKKLNLNRPLLSVRRYSPTVTSQKNDEKKFDNSLLVIPQLPHYRSELKSGPVRNPGAVPFQWEQTPGRPKEDIKPRIQNYDRPPISPKLPPGRYPIKNDSHQGSPITSSKNCRESQTGQSLDESIKVPESSKEENNSRDSGDHEEAYVDALDTLSRTQSFLLNCSLSGLDDLDANPSGCFSTDPYTREFMIDRFLPEAKAMASQTPQNGPKKQSLAKEKPHENKKIVPLLRYGPSFAKRYNYHDNEEEEEESDDDCDQHGNVPPICGLLPRFCLKGSLCLLNPVPVMRVSTREAISPVNKIQPSSSSHSHVKTDSESKSDIFTVKPVDKIQTAGLEEKKTKLRNEIGRLGNLNTSTYHDAPTSSLAEKGVIGISEETKQSGIKGFGHSSYVKVFKTFQELLMAEEGSPEESDSAVEKTLYVDTIQKVESPCMRSSSSEENEGINIKSTDQRHIIDSSIEDSVDKWKPKWDLEMPKAFGENQDFTTTENTEVAEKDASENLENQLSRTITPESSNKKYSEFPVPPPLPKSPSDSWLWRTLPTMSTKNVSQRSHPQKPVFKAPSSDIKWEAIVKSTKVQRPNLRYSEELLTPIPET</sequence>
<name>A0AAV6XW59_9LAMI</name>
<evidence type="ECO:0000256" key="1">
    <source>
        <dbReference type="SAM" id="MobiDB-lite"/>
    </source>
</evidence>
<feature type="compositionally biased region" description="Polar residues" evidence="1">
    <location>
        <begin position="103"/>
        <end position="124"/>
    </location>
</feature>
<feature type="region of interest" description="Disordered" evidence="1">
    <location>
        <begin position="300"/>
        <end position="320"/>
    </location>
</feature>
<dbReference type="Pfam" id="PF05097">
    <property type="entry name" value="DUF688"/>
    <property type="match status" value="1"/>
</dbReference>
<feature type="compositionally biased region" description="Basic and acidic residues" evidence="1">
    <location>
        <begin position="125"/>
        <end position="145"/>
    </location>
</feature>
<dbReference type="PANTHER" id="PTHR33671:SF2">
    <property type="entry name" value="N-METHYLTRANSFERASE, PUTATIVE (DUF688)-RELATED"/>
    <property type="match status" value="1"/>
</dbReference>
<feature type="compositionally biased region" description="Pro residues" evidence="1">
    <location>
        <begin position="86"/>
        <end position="95"/>
    </location>
</feature>
<dbReference type="AlphaFoldDB" id="A0AAV6XW59"/>
<protein>
    <submittedName>
        <fullName evidence="2">Uncharacterized protein</fullName>
    </submittedName>
</protein>
<comment type="caution">
    <text evidence="2">The sequence shown here is derived from an EMBL/GenBank/DDBJ whole genome shotgun (WGS) entry which is preliminary data.</text>
</comment>
<proteinExistence type="predicted"/>
<reference evidence="2" key="1">
    <citation type="submission" date="2019-10" db="EMBL/GenBank/DDBJ databases">
        <authorList>
            <person name="Zhang R."/>
            <person name="Pan Y."/>
            <person name="Wang J."/>
            <person name="Ma R."/>
            <person name="Yu S."/>
        </authorList>
    </citation>
    <scope>NUCLEOTIDE SEQUENCE</scope>
    <source>
        <strain evidence="2">LA-IB0</strain>
        <tissue evidence="2">Leaf</tissue>
    </source>
</reference>